<dbReference type="PIRSF" id="PIRSF037259">
    <property type="entry name" value="EcsB_ABC"/>
    <property type="match status" value="1"/>
</dbReference>
<protein>
    <submittedName>
        <fullName evidence="2">ABC-2 type transport system permease protein</fullName>
    </submittedName>
</protein>
<feature type="transmembrane region" description="Helical" evidence="1">
    <location>
        <begin position="130"/>
        <end position="147"/>
    </location>
</feature>
<evidence type="ECO:0000313" key="2">
    <source>
        <dbReference type="EMBL" id="SDP09171.1"/>
    </source>
</evidence>
<accession>A0A1H0PVH2</accession>
<evidence type="ECO:0000313" key="3">
    <source>
        <dbReference type="Proteomes" id="UP000183816"/>
    </source>
</evidence>
<evidence type="ECO:0000256" key="1">
    <source>
        <dbReference type="SAM" id="Phobius"/>
    </source>
</evidence>
<keyword evidence="1" id="KW-1133">Transmembrane helix</keyword>
<feature type="transmembrane region" description="Helical" evidence="1">
    <location>
        <begin position="302"/>
        <end position="330"/>
    </location>
</feature>
<keyword evidence="1" id="KW-0472">Membrane</keyword>
<dbReference type="Pfam" id="PF05975">
    <property type="entry name" value="EcsB"/>
    <property type="match status" value="2"/>
</dbReference>
<reference evidence="2 3" key="1">
    <citation type="submission" date="2016-10" db="EMBL/GenBank/DDBJ databases">
        <authorList>
            <person name="de Groot N.N."/>
        </authorList>
    </citation>
    <scope>NUCLEOTIDE SEQUENCE [LARGE SCALE GENOMIC DNA]</scope>
    <source>
        <strain evidence="2 3">Sb04</strain>
    </source>
</reference>
<keyword evidence="1" id="KW-0812">Transmembrane</keyword>
<proteinExistence type="predicted"/>
<dbReference type="AlphaFoldDB" id="A0A1H0PVH2"/>
<sequence>MKEVFLKRRSLFLGQCLKYLRYVLNDHFVLVLLFLSGFLMVQYGELLKHFPKQTIWIDVILVIVTVLLLSLGRIATYIEAPDKLFYLPKEQEVVVWIHLARIRSFGIWSFLQTAVLLLLAPIFFKLGVTVPIFAALLLVLIGIKWFIMLRKEKVFFRDGHFSWEAAITYENKRRQAILKFFALFTTVKGISASVKRRAYLDKILSLVKKRHDKTWSNLYLRAFLRSSDYLALTIRLVLLSVLALVFIPNHLVAAGLASIFNYLLLFQLLGLVSHFDYQYLTRLYPISEKQKLANLKALLKRLSYLICVIELLLCFSLKAAGLLVLVTIIVTECYLPYKIAKMID</sequence>
<name>A0A1H0PVH2_STREI</name>
<gene>
    <name evidence="2" type="ORF">SAMN05216347_10535</name>
</gene>
<dbReference type="EMBL" id="FNJK01000005">
    <property type="protein sequence ID" value="SDP09171.1"/>
    <property type="molecule type" value="Genomic_DNA"/>
</dbReference>
<feature type="transmembrane region" description="Helical" evidence="1">
    <location>
        <begin position="55"/>
        <end position="75"/>
    </location>
</feature>
<feature type="transmembrane region" description="Helical" evidence="1">
    <location>
        <begin position="259"/>
        <end position="281"/>
    </location>
</feature>
<dbReference type="InterPro" id="IPR010288">
    <property type="entry name" value="EcsB_ABC"/>
</dbReference>
<dbReference type="GO" id="GO:0016020">
    <property type="term" value="C:membrane"/>
    <property type="evidence" value="ECO:0007669"/>
    <property type="project" value="InterPro"/>
</dbReference>
<dbReference type="RefSeq" id="WP_074482632.1">
    <property type="nucleotide sequence ID" value="NZ_FNJK01000005.1"/>
</dbReference>
<feature type="transmembrane region" description="Helical" evidence="1">
    <location>
        <begin position="20"/>
        <end position="43"/>
    </location>
</feature>
<dbReference type="Proteomes" id="UP000183816">
    <property type="component" value="Unassembled WGS sequence"/>
</dbReference>
<dbReference type="OrthoDB" id="2447941at2"/>
<feature type="transmembrane region" description="Helical" evidence="1">
    <location>
        <begin position="229"/>
        <end position="247"/>
    </location>
</feature>
<organism evidence="2 3">
    <name type="scientific">Streptococcus equinus</name>
    <name type="common">Streptococcus bovis</name>
    <dbReference type="NCBI Taxonomy" id="1335"/>
    <lineage>
        <taxon>Bacteria</taxon>
        <taxon>Bacillati</taxon>
        <taxon>Bacillota</taxon>
        <taxon>Bacilli</taxon>
        <taxon>Lactobacillales</taxon>
        <taxon>Streptococcaceae</taxon>
        <taxon>Streptococcus</taxon>
    </lineage>
</organism>
<feature type="transmembrane region" description="Helical" evidence="1">
    <location>
        <begin position="105"/>
        <end position="124"/>
    </location>
</feature>